<evidence type="ECO:0000256" key="1">
    <source>
        <dbReference type="ARBA" id="ARBA00009986"/>
    </source>
</evidence>
<dbReference type="RefSeq" id="WP_077316416.1">
    <property type="nucleotide sequence ID" value="NZ_FQUH01000020.1"/>
</dbReference>
<dbReference type="PIRSF" id="PIRSF036492">
    <property type="entry name" value="ALDH"/>
    <property type="match status" value="1"/>
</dbReference>
<evidence type="ECO:0000256" key="2">
    <source>
        <dbReference type="ARBA" id="ARBA00023002"/>
    </source>
</evidence>
<sequence length="488" mass="53094">MSVQTSSAQVIAANLDSSDASSFNEMKSILSSMKRAHLKSGPADAELRQDRLLRAIRLLKENRVALSQAMSEDFGHRSTYQSMVADITTSIRALQHAAEHVAQWMTAETVDTEQAGLQARIQPQPLGVVGVISPWNFPLNLSFGPLAGIFSAGNTVMLKPSELTPKTSELVAELVGRYFDPMEFVVVLGDSKIAQQFSSLPFDHLLFTGSTAVGKLVMRAASENLVPVTLELGGKSPVVIAPDADVSTAVARTLTIKTFNAGQICLSPDYILLPQGAEQQLIDAAQQFMRQSFPTLQANTDYTAIISERHYQRLVELLEDAQQKGARVISLAPGDEVDFAASSRKIAPHLVLDITDDMAIMQEEIFGPLLPVKTYHELEDAIDYINQHPRPLAAYYFGESQTQQAQFASQTTSGGLVINDVMTHVTIEDLPFGGVGASGIGAYHGIHGFRRFSHAKPIVIHSPEGPSNLRLRAPYADKLTQLEAFLAQ</sequence>
<evidence type="ECO:0000256" key="4">
    <source>
        <dbReference type="PIRNR" id="PIRNR036492"/>
    </source>
</evidence>
<comment type="similarity">
    <text evidence="1 4 7">Belongs to the aldehyde dehydrogenase family.</text>
</comment>
<dbReference type="GO" id="GO:0004029">
    <property type="term" value="F:aldehyde dehydrogenase (NAD+) activity"/>
    <property type="evidence" value="ECO:0007669"/>
    <property type="project" value="TreeGrafter"/>
</dbReference>
<dbReference type="Pfam" id="PF00171">
    <property type="entry name" value="Aldedh"/>
    <property type="match status" value="1"/>
</dbReference>
<dbReference type="EMBL" id="FQUH01000020">
    <property type="protein sequence ID" value="SHF91817.1"/>
    <property type="molecule type" value="Genomic_DNA"/>
</dbReference>
<keyword evidence="2 4" id="KW-0560">Oxidoreductase</keyword>
<reference evidence="10" key="1">
    <citation type="submission" date="2016-11" db="EMBL/GenBank/DDBJ databases">
        <authorList>
            <person name="Varghese N."/>
            <person name="Submissions S."/>
        </authorList>
    </citation>
    <scope>NUCLEOTIDE SEQUENCE [LARGE SCALE GENOMIC DNA]</scope>
    <source>
        <strain evidence="10">DSM 21264</strain>
    </source>
</reference>
<dbReference type="SUPFAM" id="SSF53720">
    <property type="entry name" value="ALDH-like"/>
    <property type="match status" value="1"/>
</dbReference>
<accession>A0A1M5FJN7</accession>
<keyword evidence="10" id="KW-1185">Reference proteome</keyword>
<dbReference type="Proteomes" id="UP000184159">
    <property type="component" value="Unassembled WGS sequence"/>
</dbReference>
<keyword evidence="3" id="KW-0520">NAD</keyword>
<dbReference type="InterPro" id="IPR016163">
    <property type="entry name" value="Ald_DH_C"/>
</dbReference>
<dbReference type="PROSITE" id="PS00687">
    <property type="entry name" value="ALDEHYDE_DEHYDR_GLU"/>
    <property type="match status" value="1"/>
</dbReference>
<evidence type="ECO:0000256" key="6">
    <source>
        <dbReference type="PROSITE-ProRule" id="PRU10007"/>
    </source>
</evidence>
<evidence type="ECO:0000313" key="9">
    <source>
        <dbReference type="EMBL" id="SHF91817.1"/>
    </source>
</evidence>
<dbReference type="GO" id="GO:0005737">
    <property type="term" value="C:cytoplasm"/>
    <property type="evidence" value="ECO:0007669"/>
    <property type="project" value="TreeGrafter"/>
</dbReference>
<evidence type="ECO:0000313" key="10">
    <source>
        <dbReference type="Proteomes" id="UP000184159"/>
    </source>
</evidence>
<protein>
    <recommendedName>
        <fullName evidence="4">Aldehyde dehydrogenase</fullName>
    </recommendedName>
</protein>
<dbReference type="FunFam" id="3.40.309.10:FF:000003">
    <property type="entry name" value="Aldehyde dehydrogenase"/>
    <property type="match status" value="1"/>
</dbReference>
<dbReference type="Gene3D" id="3.40.605.10">
    <property type="entry name" value="Aldehyde Dehydrogenase, Chain A, domain 1"/>
    <property type="match status" value="1"/>
</dbReference>
<dbReference type="PANTHER" id="PTHR43570:SF20">
    <property type="entry name" value="ALDEHYDE DEHYDROGENASE ALDX-RELATED"/>
    <property type="match status" value="1"/>
</dbReference>
<organism evidence="9 10">
    <name type="scientific">Vibrio gazogenes DSM 21264 = NBRC 103151</name>
    <dbReference type="NCBI Taxonomy" id="1123492"/>
    <lineage>
        <taxon>Bacteria</taxon>
        <taxon>Pseudomonadati</taxon>
        <taxon>Pseudomonadota</taxon>
        <taxon>Gammaproteobacteria</taxon>
        <taxon>Vibrionales</taxon>
        <taxon>Vibrionaceae</taxon>
        <taxon>Vibrio</taxon>
    </lineage>
</organism>
<evidence type="ECO:0000259" key="8">
    <source>
        <dbReference type="Pfam" id="PF00171"/>
    </source>
</evidence>
<dbReference type="InterPro" id="IPR015590">
    <property type="entry name" value="Aldehyde_DH_dom"/>
</dbReference>
<dbReference type="InterPro" id="IPR012394">
    <property type="entry name" value="Aldehyde_DH_NAD(P)"/>
</dbReference>
<evidence type="ECO:0000256" key="7">
    <source>
        <dbReference type="RuleBase" id="RU003345"/>
    </source>
</evidence>
<proteinExistence type="inferred from homology"/>
<evidence type="ECO:0000256" key="3">
    <source>
        <dbReference type="ARBA" id="ARBA00023027"/>
    </source>
</evidence>
<feature type="active site" evidence="5">
    <location>
        <position position="265"/>
    </location>
</feature>
<feature type="domain" description="Aldehyde dehydrogenase" evidence="8">
    <location>
        <begin position="24"/>
        <end position="456"/>
    </location>
</feature>
<dbReference type="AlphaFoldDB" id="A0A1M5FJN7"/>
<dbReference type="InterPro" id="IPR016161">
    <property type="entry name" value="Ald_DH/histidinol_DH"/>
</dbReference>
<dbReference type="PANTHER" id="PTHR43570">
    <property type="entry name" value="ALDEHYDE DEHYDROGENASE"/>
    <property type="match status" value="1"/>
</dbReference>
<dbReference type="InterPro" id="IPR029510">
    <property type="entry name" value="Ald_DH_CS_GLU"/>
</dbReference>
<evidence type="ECO:0000256" key="5">
    <source>
        <dbReference type="PIRSR" id="PIRSR036492-1"/>
    </source>
</evidence>
<name>A0A1M5FJN7_VIBGA</name>
<dbReference type="InterPro" id="IPR016162">
    <property type="entry name" value="Ald_DH_N"/>
</dbReference>
<dbReference type="GO" id="GO:0006081">
    <property type="term" value="P:aldehyde metabolic process"/>
    <property type="evidence" value="ECO:0007669"/>
    <property type="project" value="InterPro"/>
</dbReference>
<dbReference type="CDD" id="cd07133">
    <property type="entry name" value="ALDH_CALDH_CalB"/>
    <property type="match status" value="1"/>
</dbReference>
<dbReference type="Gene3D" id="3.40.309.10">
    <property type="entry name" value="Aldehyde Dehydrogenase, Chain A, domain 2"/>
    <property type="match status" value="1"/>
</dbReference>
<feature type="active site" evidence="5 6">
    <location>
        <position position="231"/>
    </location>
</feature>
<gene>
    <name evidence="9" type="ORF">SAMN02745781_03501</name>
</gene>